<dbReference type="EMBL" id="VJMJ01000151">
    <property type="protein sequence ID" value="KAF0730742.1"/>
    <property type="molecule type" value="Genomic_DNA"/>
</dbReference>
<keyword evidence="3" id="KW-0813">Transport</keyword>
<dbReference type="InterPro" id="IPR044726">
    <property type="entry name" value="ABCC_6TM_D2"/>
</dbReference>
<dbReference type="FunFam" id="1.20.1560.10:FF:000006">
    <property type="entry name" value="ATP-binding cassette, sub-family C (CFTR/MRP), member 9"/>
    <property type="match status" value="1"/>
</dbReference>
<feature type="transmembrane region" description="Helical" evidence="11">
    <location>
        <begin position="846"/>
        <end position="867"/>
    </location>
</feature>
<keyword evidence="5" id="KW-0677">Repeat</keyword>
<dbReference type="SUPFAM" id="SSF52540">
    <property type="entry name" value="P-loop containing nucleoside triphosphate hydrolases"/>
    <property type="match status" value="2"/>
</dbReference>
<dbReference type="PROSITE" id="PS50893">
    <property type="entry name" value="ABC_TRANSPORTER_2"/>
    <property type="match status" value="2"/>
</dbReference>
<evidence type="ECO:0000259" key="12">
    <source>
        <dbReference type="PROSITE" id="PS50893"/>
    </source>
</evidence>
<feature type="transmembrane region" description="Helical" evidence="11">
    <location>
        <begin position="984"/>
        <end position="1005"/>
    </location>
</feature>
<feature type="transmembrane region" description="Helical" evidence="11">
    <location>
        <begin position="771"/>
        <end position="797"/>
    </location>
</feature>
<feature type="transmembrane region" description="Helical" evidence="11">
    <location>
        <begin position="203"/>
        <end position="227"/>
    </location>
</feature>
<dbReference type="PANTHER" id="PTHR24223:SF443">
    <property type="entry name" value="MULTIDRUG-RESISTANCE LIKE PROTEIN 1, ISOFORM I"/>
    <property type="match status" value="1"/>
</dbReference>
<evidence type="ECO:0000256" key="10">
    <source>
        <dbReference type="SAM" id="MobiDB-lite"/>
    </source>
</evidence>
<dbReference type="GO" id="GO:0005774">
    <property type="term" value="C:vacuolar membrane"/>
    <property type="evidence" value="ECO:0007669"/>
    <property type="project" value="UniProtKB-SubCell"/>
</dbReference>
<dbReference type="PANTHER" id="PTHR24223">
    <property type="entry name" value="ATP-BINDING CASSETTE SUB-FAMILY C"/>
    <property type="match status" value="1"/>
</dbReference>
<feature type="transmembrane region" description="Helical" evidence="11">
    <location>
        <begin position="714"/>
        <end position="740"/>
    </location>
</feature>
<dbReference type="Gene3D" id="1.20.1560.10">
    <property type="entry name" value="ABC transporter type 1, transmembrane domain"/>
    <property type="match status" value="2"/>
</dbReference>
<dbReference type="InterPro" id="IPR003439">
    <property type="entry name" value="ABC_transporter-like_ATP-bd"/>
</dbReference>
<proteinExistence type="inferred from homology"/>
<dbReference type="InterPro" id="IPR036640">
    <property type="entry name" value="ABC1_TM_sf"/>
</dbReference>
<evidence type="ECO:0000256" key="11">
    <source>
        <dbReference type="SAM" id="Phobius"/>
    </source>
</evidence>
<dbReference type="CDD" id="cd18580">
    <property type="entry name" value="ABC_6TM_ABCC_D2"/>
    <property type="match status" value="1"/>
</dbReference>
<keyword evidence="6" id="KW-0547">Nucleotide-binding</keyword>
<dbReference type="GO" id="GO:0016887">
    <property type="term" value="F:ATP hydrolysis activity"/>
    <property type="evidence" value="ECO:0007669"/>
    <property type="project" value="InterPro"/>
</dbReference>
<feature type="domain" description="ABC transmembrane type-1" evidence="13">
    <location>
        <begin position="95"/>
        <end position="376"/>
    </location>
</feature>
<sequence length="1294" mass="145480">MARDTKYQSVATEKEQRREDAKSPLETENFISRWLYLWADPLMKLGNERQLEASDLWPLPSNSRCEVITTTFEPKYNATKSIFWATAREFGLEAVVVGILQFVAMVLSLYGPIVLNGVVSSIEQSSPDFKTLAIPIVSLFAVKIVQAILQTQTDLKNELLFTKVMGVLQNLLYKKALRLNAASRKAKSTGEVSNLFTSDMWPVVAVSFFINQVWIIPLQVTALMYMLWQQLDWAMFAGFAIMFISFFLTRWFATMQRTNWRVLMAKKDTRMKVINEVFGSMQIIKLNAWEERYYSKICDLRADELDSLWTQFCISAGTTAMNYIAPVALTTISFACYVLVLKQPLTAAKVFTALSLFNMVKQPMMRLPQIVAAFMQAAVSYKRFSEFLALEERDPTIVTDNVSANNVALEVVDGSFGWDAEKPFFTNLQFQVKHGEFVVVHGSVGEGKTSLCNVLLGELDKYQGTVGVNGRVAYFAQQPWIQNMTIRENILFGLPYDRVKYNRVIEACALQKDLTLFAAGDRTEIGSKGVNVSGGQKARISLARACYSEADIFILDSPLSAVDAIVQNEIFTKCFLSLLRDKTILLVTHSPEIIASRYIDRTIEVKDGKLIETINEDKQEFEALIPPYQARSLIAPAELDENVSDDVSIEAATLQYMDVLVSPSLKSPFGANIEAHLFTPFDENQPKTYDEDDSRGKLIVVEERESGRVSQEVFLAYFNAVGGWTTVFVLLFVQCLWQGLQISSDLWLSSWSASGANMTAQEFQDKAEYNISVYAGLAVGSSVMVVARVFTVSFAGIRASKKMFDDMTKALLGAPMRFFDTNPLGRILNRFSGDINAVDGRLPNQFGFFLSTVFVLIFSLGTTIAVIRTLGLILIPLMYIYYKIASIYVQPAREMERLNKTTRSPLITHISESIDGALLVRAFGGKQVRRFERLQQTKVNRNMETMFCGELASQWFSFRIQMISAFMLLVTTLSLISMRSYLNAGLVGLVFGYSLQITGQLEWMVQMWSMLETAMVAPERVAEYTNVDQEPPRLISGAVAGSWPEDGSITFENVSFRYKPKDPLVLKDVNFHVQSGEKIGIVGRTGAGKSSLTMALFRINDIASGKISIAGVDTTRVGIKTLRESMAIIPQNPILFKGTLRSYLDPFDQYTDEQLWTAIEKVRLSPRISQEEKKLESIIEENGENYSVGERQMLCMARALLRNCRIVVMDEATAAIDHETDQNLQRVIREEFSSSTVLTIAHRLDTVLDADRIMVFDQGRLVQCDSPQTLVSQGEGIFFELCQEGGYLDKIQVE</sequence>
<dbReference type="Gene3D" id="3.40.50.300">
    <property type="entry name" value="P-loop containing nucleotide triphosphate hydrolases"/>
    <property type="match status" value="2"/>
</dbReference>
<feature type="domain" description="ABC transporter" evidence="12">
    <location>
        <begin position="409"/>
        <end position="632"/>
    </location>
</feature>
<dbReference type="VEuPathDB" id="FungiDB:AeMF1_013384"/>
<organism evidence="14 15">
    <name type="scientific">Aphanomyces euteiches</name>
    <dbReference type="NCBI Taxonomy" id="100861"/>
    <lineage>
        <taxon>Eukaryota</taxon>
        <taxon>Sar</taxon>
        <taxon>Stramenopiles</taxon>
        <taxon>Oomycota</taxon>
        <taxon>Saprolegniomycetes</taxon>
        <taxon>Saprolegniales</taxon>
        <taxon>Verrucalvaceae</taxon>
        <taxon>Aphanomyces</taxon>
    </lineage>
</organism>
<evidence type="ECO:0000256" key="7">
    <source>
        <dbReference type="ARBA" id="ARBA00022840"/>
    </source>
</evidence>
<dbReference type="FunFam" id="3.40.50.300:FF:000610">
    <property type="entry name" value="Multidrug resistance-associated ABC transporter"/>
    <property type="match status" value="1"/>
</dbReference>
<name>A0A6G0WTG6_9STRA</name>
<feature type="domain" description="ABC transmembrane type-1" evidence="13">
    <location>
        <begin position="728"/>
        <end position="1013"/>
    </location>
</feature>
<dbReference type="CDD" id="cd03250">
    <property type="entry name" value="ABCC_MRP_domain1"/>
    <property type="match status" value="1"/>
</dbReference>
<dbReference type="InterPro" id="IPR011527">
    <property type="entry name" value="ABC1_TM_dom"/>
</dbReference>
<reference evidence="14 15" key="1">
    <citation type="submission" date="2019-07" db="EMBL/GenBank/DDBJ databases">
        <title>Genomics analysis of Aphanomyces spp. identifies a new class of oomycete effector associated with host adaptation.</title>
        <authorList>
            <person name="Gaulin E."/>
        </authorList>
    </citation>
    <scope>NUCLEOTIDE SEQUENCE [LARGE SCALE GENOMIC DNA]</scope>
    <source>
        <strain evidence="14 15">ATCC 201684</strain>
    </source>
</reference>
<evidence type="ECO:0000313" key="15">
    <source>
        <dbReference type="Proteomes" id="UP000481153"/>
    </source>
</evidence>
<keyword evidence="7" id="KW-0067">ATP-binding</keyword>
<evidence type="ECO:0000259" key="13">
    <source>
        <dbReference type="PROSITE" id="PS50929"/>
    </source>
</evidence>
<dbReference type="Pfam" id="PF00664">
    <property type="entry name" value="ABC_membrane"/>
    <property type="match status" value="2"/>
</dbReference>
<feature type="transmembrane region" description="Helical" evidence="11">
    <location>
        <begin position="90"/>
        <end position="111"/>
    </location>
</feature>
<evidence type="ECO:0008006" key="16">
    <source>
        <dbReference type="Google" id="ProtNLM"/>
    </source>
</evidence>
<evidence type="ECO:0000256" key="2">
    <source>
        <dbReference type="ARBA" id="ARBA00009726"/>
    </source>
</evidence>
<comment type="similarity">
    <text evidence="2">Belongs to the ABC transporter superfamily. ABCC family. Conjugate transporter (TC 3.A.1.208) subfamily.</text>
</comment>
<protein>
    <recommendedName>
        <fullName evidence="16">Multidrug resistance-associated protein 1</fullName>
    </recommendedName>
</protein>
<dbReference type="PROSITE" id="PS00211">
    <property type="entry name" value="ABC_TRANSPORTER_1"/>
    <property type="match status" value="1"/>
</dbReference>
<dbReference type="FunFam" id="1.20.1560.10:FF:000063">
    <property type="entry name" value="Multidrug resistance protein ABC transporter"/>
    <property type="match status" value="1"/>
</dbReference>
<feature type="transmembrane region" description="Helical" evidence="11">
    <location>
        <begin position="131"/>
        <end position="149"/>
    </location>
</feature>
<dbReference type="InterPro" id="IPR027417">
    <property type="entry name" value="P-loop_NTPase"/>
</dbReference>
<dbReference type="Pfam" id="PF00005">
    <property type="entry name" value="ABC_tran"/>
    <property type="match status" value="2"/>
</dbReference>
<evidence type="ECO:0000256" key="6">
    <source>
        <dbReference type="ARBA" id="ARBA00022741"/>
    </source>
</evidence>
<feature type="region of interest" description="Disordered" evidence="10">
    <location>
        <begin position="1"/>
        <end position="22"/>
    </location>
</feature>
<keyword evidence="9 11" id="KW-0472">Membrane</keyword>
<evidence type="ECO:0000313" key="14">
    <source>
        <dbReference type="EMBL" id="KAF0730742.1"/>
    </source>
</evidence>
<evidence type="ECO:0000256" key="4">
    <source>
        <dbReference type="ARBA" id="ARBA00022692"/>
    </source>
</evidence>
<dbReference type="InterPro" id="IPR017871">
    <property type="entry name" value="ABC_transporter-like_CS"/>
</dbReference>
<keyword evidence="4 11" id="KW-0812">Transmembrane</keyword>
<dbReference type="InterPro" id="IPR044746">
    <property type="entry name" value="ABCC_6TM_D1"/>
</dbReference>
<gene>
    <name evidence="14" type="ORF">Ae201684_011853</name>
</gene>
<dbReference type="FunFam" id="3.40.50.300:FF:000997">
    <property type="entry name" value="Multidrug resistance-associated protein 1"/>
    <property type="match status" value="1"/>
</dbReference>
<dbReference type="CDD" id="cd03244">
    <property type="entry name" value="ABCC_MRP_domain2"/>
    <property type="match status" value="1"/>
</dbReference>
<dbReference type="InterPro" id="IPR050173">
    <property type="entry name" value="ABC_transporter_C-like"/>
</dbReference>
<dbReference type="GO" id="GO:0140359">
    <property type="term" value="F:ABC-type transporter activity"/>
    <property type="evidence" value="ECO:0007669"/>
    <property type="project" value="InterPro"/>
</dbReference>
<feature type="transmembrane region" description="Helical" evidence="11">
    <location>
        <begin position="233"/>
        <end position="253"/>
    </location>
</feature>
<accession>A0A6G0WTG6</accession>
<dbReference type="SUPFAM" id="SSF90123">
    <property type="entry name" value="ABC transporter transmembrane region"/>
    <property type="match status" value="2"/>
</dbReference>
<dbReference type="InterPro" id="IPR003593">
    <property type="entry name" value="AAA+_ATPase"/>
</dbReference>
<evidence type="ECO:0000256" key="8">
    <source>
        <dbReference type="ARBA" id="ARBA00022989"/>
    </source>
</evidence>
<feature type="domain" description="ABC transporter" evidence="12">
    <location>
        <begin position="1049"/>
        <end position="1283"/>
    </location>
</feature>
<dbReference type="SMART" id="SM00382">
    <property type="entry name" value="AAA"/>
    <property type="match status" value="2"/>
</dbReference>
<comment type="caution">
    <text evidence="14">The sequence shown here is derived from an EMBL/GenBank/DDBJ whole genome shotgun (WGS) entry which is preliminary data.</text>
</comment>
<dbReference type="GO" id="GO:0005524">
    <property type="term" value="F:ATP binding"/>
    <property type="evidence" value="ECO:0007669"/>
    <property type="project" value="UniProtKB-KW"/>
</dbReference>
<feature type="transmembrane region" description="Helical" evidence="11">
    <location>
        <begin position="873"/>
        <end position="890"/>
    </location>
</feature>
<feature type="transmembrane region" description="Helical" evidence="11">
    <location>
        <begin position="960"/>
        <end position="978"/>
    </location>
</feature>
<comment type="subcellular location">
    <subcellularLocation>
        <location evidence="1">Vacuole membrane</location>
        <topology evidence="1">Multi-pass membrane protein</topology>
    </subcellularLocation>
</comment>
<keyword evidence="8 11" id="KW-1133">Transmembrane helix</keyword>
<keyword evidence="15" id="KW-1185">Reference proteome</keyword>
<evidence type="ECO:0000256" key="3">
    <source>
        <dbReference type="ARBA" id="ARBA00022448"/>
    </source>
</evidence>
<evidence type="ECO:0000256" key="9">
    <source>
        <dbReference type="ARBA" id="ARBA00023136"/>
    </source>
</evidence>
<evidence type="ECO:0000256" key="1">
    <source>
        <dbReference type="ARBA" id="ARBA00004128"/>
    </source>
</evidence>
<evidence type="ECO:0000256" key="5">
    <source>
        <dbReference type="ARBA" id="ARBA00022737"/>
    </source>
</evidence>
<dbReference type="CDD" id="cd18579">
    <property type="entry name" value="ABC_6TM_ABCC_D1"/>
    <property type="match status" value="1"/>
</dbReference>
<dbReference type="PROSITE" id="PS50929">
    <property type="entry name" value="ABC_TM1F"/>
    <property type="match status" value="2"/>
</dbReference>
<dbReference type="Proteomes" id="UP000481153">
    <property type="component" value="Unassembled WGS sequence"/>
</dbReference>